<proteinExistence type="predicted"/>
<accession>A0A9Q1EXL4</accession>
<dbReference type="EMBL" id="JAINUF010000011">
    <property type="protein sequence ID" value="KAJ8346873.1"/>
    <property type="molecule type" value="Genomic_DNA"/>
</dbReference>
<evidence type="ECO:0000313" key="3">
    <source>
        <dbReference type="Proteomes" id="UP001152622"/>
    </source>
</evidence>
<feature type="region of interest" description="Disordered" evidence="1">
    <location>
        <begin position="71"/>
        <end position="120"/>
    </location>
</feature>
<feature type="region of interest" description="Disordered" evidence="1">
    <location>
        <begin position="27"/>
        <end position="48"/>
    </location>
</feature>
<protein>
    <submittedName>
        <fullName evidence="2">Uncharacterized protein</fullName>
    </submittedName>
</protein>
<gene>
    <name evidence="2" type="ORF">SKAU_G00282740</name>
</gene>
<organism evidence="2 3">
    <name type="scientific">Synaphobranchus kaupii</name>
    <name type="common">Kaup's arrowtooth eel</name>
    <dbReference type="NCBI Taxonomy" id="118154"/>
    <lineage>
        <taxon>Eukaryota</taxon>
        <taxon>Metazoa</taxon>
        <taxon>Chordata</taxon>
        <taxon>Craniata</taxon>
        <taxon>Vertebrata</taxon>
        <taxon>Euteleostomi</taxon>
        <taxon>Actinopterygii</taxon>
        <taxon>Neopterygii</taxon>
        <taxon>Teleostei</taxon>
        <taxon>Anguilliformes</taxon>
        <taxon>Synaphobranchidae</taxon>
        <taxon>Synaphobranchus</taxon>
    </lineage>
</organism>
<sequence length="120" mass="13004">MSPGRNPAVYDSEIRRVCARTCHSSRRQPFPALTRDGDTYSQRFPGGAPFPECSGAEIPWLPFCAPSIARRFQTETPRPDTDAGRPATPRAADKGPIRAADLSQGERRTGCTGARIGSDT</sequence>
<dbReference type="Proteomes" id="UP001152622">
    <property type="component" value="Chromosome 11"/>
</dbReference>
<evidence type="ECO:0000256" key="1">
    <source>
        <dbReference type="SAM" id="MobiDB-lite"/>
    </source>
</evidence>
<comment type="caution">
    <text evidence="2">The sequence shown here is derived from an EMBL/GenBank/DDBJ whole genome shotgun (WGS) entry which is preliminary data.</text>
</comment>
<dbReference type="AlphaFoldDB" id="A0A9Q1EXL4"/>
<name>A0A9Q1EXL4_SYNKA</name>
<reference evidence="2" key="1">
    <citation type="journal article" date="2023" name="Science">
        <title>Genome structures resolve the early diversification of teleost fishes.</title>
        <authorList>
            <person name="Parey E."/>
            <person name="Louis A."/>
            <person name="Montfort J."/>
            <person name="Bouchez O."/>
            <person name="Roques C."/>
            <person name="Iampietro C."/>
            <person name="Lluch J."/>
            <person name="Castinel A."/>
            <person name="Donnadieu C."/>
            <person name="Desvignes T."/>
            <person name="Floi Bucao C."/>
            <person name="Jouanno E."/>
            <person name="Wen M."/>
            <person name="Mejri S."/>
            <person name="Dirks R."/>
            <person name="Jansen H."/>
            <person name="Henkel C."/>
            <person name="Chen W.J."/>
            <person name="Zahm M."/>
            <person name="Cabau C."/>
            <person name="Klopp C."/>
            <person name="Thompson A.W."/>
            <person name="Robinson-Rechavi M."/>
            <person name="Braasch I."/>
            <person name="Lecointre G."/>
            <person name="Bobe J."/>
            <person name="Postlethwait J.H."/>
            <person name="Berthelot C."/>
            <person name="Roest Crollius H."/>
            <person name="Guiguen Y."/>
        </authorList>
    </citation>
    <scope>NUCLEOTIDE SEQUENCE</scope>
    <source>
        <strain evidence="2">WJC10195</strain>
    </source>
</reference>
<keyword evidence="3" id="KW-1185">Reference proteome</keyword>
<evidence type="ECO:0000313" key="2">
    <source>
        <dbReference type="EMBL" id="KAJ8346873.1"/>
    </source>
</evidence>